<gene>
    <name evidence="1" type="ordered locus">Btus_1299</name>
</gene>
<accession>D5WXW3</accession>
<protein>
    <submittedName>
        <fullName evidence="1">Uncharacterized protein</fullName>
    </submittedName>
</protein>
<dbReference type="RefSeq" id="WP_013075312.1">
    <property type="nucleotide sequence ID" value="NC_014098.1"/>
</dbReference>
<sequence length="96" mass="10801">MRQTIRQKSLPLNREKWRRIVEVAEAYSRQKDAQASRDHSAVWKLSVSGGGRRTSGWYCFGRDSRCSAPGPRQSVLRGAASLSESVNCFAVKFVNI</sequence>
<keyword evidence="2" id="KW-1185">Reference proteome</keyword>
<dbReference type="AlphaFoldDB" id="D5WXW3"/>
<dbReference type="HOGENOM" id="CLU_183689_0_0_9"/>
<dbReference type="STRING" id="562970.Btus_1299"/>
<evidence type="ECO:0000313" key="1">
    <source>
        <dbReference type="EMBL" id="ADG06022.1"/>
    </source>
</evidence>
<organism evidence="1 2">
    <name type="scientific">Kyrpidia tusciae (strain DSM 2912 / NBRC 15312 / T2)</name>
    <name type="common">Bacillus tusciae</name>
    <dbReference type="NCBI Taxonomy" id="562970"/>
    <lineage>
        <taxon>Bacteria</taxon>
        <taxon>Bacillati</taxon>
        <taxon>Bacillota</taxon>
        <taxon>Bacilli</taxon>
        <taxon>Bacillales</taxon>
        <taxon>Alicyclobacillaceae</taxon>
        <taxon>Kyrpidia</taxon>
    </lineage>
</organism>
<dbReference type="Proteomes" id="UP000002368">
    <property type="component" value="Chromosome"/>
</dbReference>
<dbReference type="EMBL" id="CP002017">
    <property type="protein sequence ID" value="ADG06022.1"/>
    <property type="molecule type" value="Genomic_DNA"/>
</dbReference>
<proteinExistence type="predicted"/>
<reference evidence="1 2" key="1">
    <citation type="journal article" date="2011" name="Stand. Genomic Sci.">
        <title>Complete genome sequence of the thermophilic, hydrogen-oxidizing Bacillus tusciae type strain (T2) and reclassification in the new genus, Kyrpidia gen. nov. as Kyrpidia tusciae comb. nov. and emendation of the family Alicyclobacillaceae da Costa and Rainey, 2010.</title>
        <authorList>
            <person name="Klenk H.P."/>
            <person name="Lapidus A."/>
            <person name="Chertkov O."/>
            <person name="Copeland A."/>
            <person name="Del Rio T.G."/>
            <person name="Nolan M."/>
            <person name="Lucas S."/>
            <person name="Chen F."/>
            <person name="Tice H."/>
            <person name="Cheng J.F."/>
            <person name="Han C."/>
            <person name="Bruce D."/>
            <person name="Goodwin L."/>
            <person name="Pitluck S."/>
            <person name="Pati A."/>
            <person name="Ivanova N."/>
            <person name="Mavromatis K."/>
            <person name="Daum C."/>
            <person name="Chen A."/>
            <person name="Palaniappan K."/>
            <person name="Chang Y.J."/>
            <person name="Land M."/>
            <person name="Hauser L."/>
            <person name="Jeffries C.D."/>
            <person name="Detter J.C."/>
            <person name="Rohde M."/>
            <person name="Abt B."/>
            <person name="Pukall R."/>
            <person name="Goker M."/>
            <person name="Bristow J."/>
            <person name="Markowitz V."/>
            <person name="Hugenholtz P."/>
            <person name="Eisen J.A."/>
        </authorList>
    </citation>
    <scope>NUCLEOTIDE SEQUENCE [LARGE SCALE GENOMIC DNA]</scope>
    <source>
        <strain evidence="1 2">DSM 2912</strain>
    </source>
</reference>
<dbReference type="KEGG" id="bts:Btus_1299"/>
<evidence type="ECO:0000313" key="2">
    <source>
        <dbReference type="Proteomes" id="UP000002368"/>
    </source>
</evidence>
<name>D5WXW3_KYRT2</name>